<protein>
    <submittedName>
        <fullName evidence="2">Uncharacterized protein</fullName>
    </submittedName>
</protein>
<keyword evidence="1" id="KW-0472">Membrane</keyword>
<keyword evidence="1" id="KW-1133">Transmembrane helix</keyword>
<feature type="transmembrane region" description="Helical" evidence="1">
    <location>
        <begin position="145"/>
        <end position="165"/>
    </location>
</feature>
<name>A0A6C0LFX8_9ZZZZ</name>
<organism evidence="2">
    <name type="scientific">viral metagenome</name>
    <dbReference type="NCBI Taxonomy" id="1070528"/>
    <lineage>
        <taxon>unclassified sequences</taxon>
        <taxon>metagenomes</taxon>
        <taxon>organismal metagenomes</taxon>
    </lineage>
</organism>
<reference evidence="2" key="1">
    <citation type="journal article" date="2020" name="Nature">
        <title>Giant virus diversity and host interactions through global metagenomics.</title>
        <authorList>
            <person name="Schulz F."/>
            <person name="Roux S."/>
            <person name="Paez-Espino D."/>
            <person name="Jungbluth S."/>
            <person name="Walsh D.A."/>
            <person name="Denef V.J."/>
            <person name="McMahon K.D."/>
            <person name="Konstantinidis K.T."/>
            <person name="Eloe-Fadrosh E.A."/>
            <person name="Kyrpides N.C."/>
            <person name="Woyke T."/>
        </authorList>
    </citation>
    <scope>NUCLEOTIDE SEQUENCE</scope>
    <source>
        <strain evidence="2">GVMAG-M-3300027810-10</strain>
    </source>
</reference>
<dbReference type="EMBL" id="MN740498">
    <property type="protein sequence ID" value="QHU29896.1"/>
    <property type="molecule type" value="Genomic_DNA"/>
</dbReference>
<dbReference type="AlphaFoldDB" id="A0A6C0LFX8"/>
<evidence type="ECO:0000313" key="2">
    <source>
        <dbReference type="EMBL" id="QHU29896.1"/>
    </source>
</evidence>
<evidence type="ECO:0000256" key="1">
    <source>
        <dbReference type="SAM" id="Phobius"/>
    </source>
</evidence>
<keyword evidence="1" id="KW-0812">Transmembrane</keyword>
<accession>A0A6C0LFX8</accession>
<feature type="transmembrane region" description="Helical" evidence="1">
    <location>
        <begin position="105"/>
        <end position="125"/>
    </location>
</feature>
<proteinExistence type="predicted"/>
<sequence>MSDTGVTNINDLPSNENVKISIESKDTSSVSMNDIFKEIQETGESGNIPSRDIPINTNSVAIDRKSIPDYIPEHEYYINDAEIENKASIVESKRKSDNKKASIEVFYEELQIPILLGVIYFLFQLPVFNHTISKYLSFTFDLDGGINLSGIVLKSVLYALVYYTLSKVLHSMSD</sequence>